<gene>
    <name evidence="2" type="ORF">AK812_SmicGene21644</name>
</gene>
<keyword evidence="3" id="KW-1185">Reference proteome</keyword>
<evidence type="ECO:0000256" key="1">
    <source>
        <dbReference type="SAM" id="MobiDB-lite"/>
    </source>
</evidence>
<dbReference type="Proteomes" id="UP000186817">
    <property type="component" value="Unassembled WGS sequence"/>
</dbReference>
<accession>A0A1Q9DLT1</accession>
<comment type="caution">
    <text evidence="2">The sequence shown here is derived from an EMBL/GenBank/DDBJ whole genome shotgun (WGS) entry which is preliminary data.</text>
</comment>
<proteinExistence type="predicted"/>
<protein>
    <submittedName>
        <fullName evidence="2">Uncharacterized protein</fullName>
    </submittedName>
</protein>
<evidence type="ECO:0000313" key="3">
    <source>
        <dbReference type="Proteomes" id="UP000186817"/>
    </source>
</evidence>
<reference evidence="2 3" key="1">
    <citation type="submission" date="2016-02" db="EMBL/GenBank/DDBJ databases">
        <title>Genome analysis of coral dinoflagellate symbionts highlights evolutionary adaptations to a symbiotic lifestyle.</title>
        <authorList>
            <person name="Aranda M."/>
            <person name="Li Y."/>
            <person name="Liew Y.J."/>
            <person name="Baumgarten S."/>
            <person name="Simakov O."/>
            <person name="Wilson M."/>
            <person name="Piel J."/>
            <person name="Ashoor H."/>
            <person name="Bougouffa S."/>
            <person name="Bajic V.B."/>
            <person name="Ryu T."/>
            <person name="Ravasi T."/>
            <person name="Bayer T."/>
            <person name="Micklem G."/>
            <person name="Kim H."/>
            <person name="Bhak J."/>
            <person name="Lajeunesse T.C."/>
            <person name="Voolstra C.R."/>
        </authorList>
    </citation>
    <scope>NUCLEOTIDE SEQUENCE [LARGE SCALE GENOMIC DNA]</scope>
    <source>
        <strain evidence="2 3">CCMP2467</strain>
    </source>
</reference>
<evidence type="ECO:0000313" key="2">
    <source>
        <dbReference type="EMBL" id="OLP96136.1"/>
    </source>
</evidence>
<feature type="region of interest" description="Disordered" evidence="1">
    <location>
        <begin position="105"/>
        <end position="135"/>
    </location>
</feature>
<sequence>MASKGDRSHCSEIYFKLRLGAEVHQTQATRVKANSPAKMLGIYQSASFETIVPGAHELIVQAFAKGNFSDTLLGECKFDLEDRWLALKWKENPLSGHLYAVEGPGAEAKDGSTMKPPAKGPKAEAKDGSTMQPPPKGALASRFESMHEALATGRLAWPVRMAFAKGNFSDTLLGECKFDLEASVQ</sequence>
<dbReference type="AlphaFoldDB" id="A0A1Q9DLT1"/>
<name>A0A1Q9DLT1_SYMMI</name>
<dbReference type="EMBL" id="LSRX01000478">
    <property type="protein sequence ID" value="OLP96136.1"/>
    <property type="molecule type" value="Genomic_DNA"/>
</dbReference>
<organism evidence="2 3">
    <name type="scientific">Symbiodinium microadriaticum</name>
    <name type="common">Dinoflagellate</name>
    <name type="synonym">Zooxanthella microadriatica</name>
    <dbReference type="NCBI Taxonomy" id="2951"/>
    <lineage>
        <taxon>Eukaryota</taxon>
        <taxon>Sar</taxon>
        <taxon>Alveolata</taxon>
        <taxon>Dinophyceae</taxon>
        <taxon>Suessiales</taxon>
        <taxon>Symbiodiniaceae</taxon>
        <taxon>Symbiodinium</taxon>
    </lineage>
</organism>